<dbReference type="GO" id="GO:0045087">
    <property type="term" value="P:innate immune response"/>
    <property type="evidence" value="ECO:0007669"/>
    <property type="project" value="UniProtKB-KW"/>
</dbReference>
<gene>
    <name evidence="6" type="ORF">AALO_G00094340</name>
</gene>
<dbReference type="Proteomes" id="UP000823561">
    <property type="component" value="Chromosome 7"/>
</dbReference>
<dbReference type="InterPro" id="IPR051249">
    <property type="entry name" value="NLRP_Inflammasome"/>
</dbReference>
<dbReference type="Pfam" id="PF13553">
    <property type="entry name" value="FIIND"/>
    <property type="match status" value="1"/>
</dbReference>
<comment type="subcellular location">
    <subcellularLocation>
        <location evidence="1">Cytoplasm</location>
        <location evidence="1">Cytosol</location>
    </subcellularLocation>
</comment>
<keyword evidence="3" id="KW-0399">Innate immunity</keyword>
<dbReference type="PANTHER" id="PTHR46985:SF2">
    <property type="entry name" value="APOPTOSIS-ASSOCIATED SPECK-LIKE PROTEIN CONTAINING A CARD"/>
    <property type="match status" value="1"/>
</dbReference>
<keyword evidence="4" id="KW-0391">Immunity</keyword>
<dbReference type="GO" id="GO:0005829">
    <property type="term" value="C:cytosol"/>
    <property type="evidence" value="ECO:0007669"/>
    <property type="project" value="UniProtKB-SubCell"/>
</dbReference>
<proteinExistence type="predicted"/>
<accession>A0AAV6GSU7</accession>
<dbReference type="PANTHER" id="PTHR46985">
    <property type="entry name" value="NACHT, LRR AND PYD DOMAINS-CONTAINING PROTEIN 1"/>
    <property type="match status" value="1"/>
</dbReference>
<sequence>GSFECTASGLRWVCAVEVSLQYHFSDPHVFRAELAMLQYEPIGPLMDIKVLSGELLEAHLPHFACLEGSDSSLREAVRVLHGVNSSVTLEKCELTRFHAKLLKPSFSLTEVLVKIGIPMKAHLDVLIYRTRVTPLVLFTYIVPRDASMIQAVEQDLREFQDKKKIKKHRPDISIWMNSKCSLKASCHDSKTSPQHITFKYIRPPDLFEVVIKNADCFDLELISEGQSIWKATLESFEFGETGEMEHSHEMPSAASRHSQVMTHREAAYTSRSARTDEEKGKMASMSHEDRLFMIRPDLIKKTSGALL</sequence>
<evidence type="ECO:0000256" key="2">
    <source>
        <dbReference type="ARBA" id="ARBA00022490"/>
    </source>
</evidence>
<dbReference type="InterPro" id="IPR025307">
    <property type="entry name" value="FIIND_dom"/>
</dbReference>
<organism evidence="6 7">
    <name type="scientific">Alosa alosa</name>
    <name type="common">allis shad</name>
    <dbReference type="NCBI Taxonomy" id="278164"/>
    <lineage>
        <taxon>Eukaryota</taxon>
        <taxon>Metazoa</taxon>
        <taxon>Chordata</taxon>
        <taxon>Craniata</taxon>
        <taxon>Vertebrata</taxon>
        <taxon>Euteleostomi</taxon>
        <taxon>Actinopterygii</taxon>
        <taxon>Neopterygii</taxon>
        <taxon>Teleostei</taxon>
        <taxon>Clupei</taxon>
        <taxon>Clupeiformes</taxon>
        <taxon>Clupeoidei</taxon>
        <taxon>Clupeidae</taxon>
        <taxon>Alosa</taxon>
    </lineage>
</organism>
<dbReference type="AlphaFoldDB" id="A0AAV6GSU7"/>
<reference evidence="6" key="1">
    <citation type="submission" date="2020-10" db="EMBL/GenBank/DDBJ databases">
        <title>Chromosome-scale genome assembly of the Allis shad, Alosa alosa.</title>
        <authorList>
            <person name="Margot Z."/>
            <person name="Christophe K."/>
            <person name="Cabau C."/>
            <person name="Louis A."/>
            <person name="Berthelot C."/>
            <person name="Parey E."/>
            <person name="Roest Crollius H."/>
            <person name="Montfort J."/>
            <person name="Robinson-Rechavi M."/>
            <person name="Bucao C."/>
            <person name="Bouchez O."/>
            <person name="Gislard M."/>
            <person name="Lluch J."/>
            <person name="Milhes M."/>
            <person name="Lampietro C."/>
            <person name="Lopez Roques C."/>
            <person name="Donnadieu C."/>
            <person name="Braasch I."/>
            <person name="Desvignes T."/>
            <person name="Postlethwait J."/>
            <person name="Bobe J."/>
            <person name="Guiguen Y."/>
        </authorList>
    </citation>
    <scope>NUCLEOTIDE SEQUENCE</scope>
    <source>
        <strain evidence="6">M-15738</strain>
        <tissue evidence="6">Blood</tissue>
    </source>
</reference>
<keyword evidence="2" id="KW-0963">Cytoplasm</keyword>
<evidence type="ECO:0000256" key="4">
    <source>
        <dbReference type="ARBA" id="ARBA00022859"/>
    </source>
</evidence>
<name>A0AAV6GSU7_9TELE</name>
<feature type="non-terminal residue" evidence="6">
    <location>
        <position position="1"/>
    </location>
</feature>
<evidence type="ECO:0000259" key="5">
    <source>
        <dbReference type="PROSITE" id="PS51830"/>
    </source>
</evidence>
<evidence type="ECO:0000256" key="3">
    <source>
        <dbReference type="ARBA" id="ARBA00022588"/>
    </source>
</evidence>
<evidence type="ECO:0000256" key="1">
    <source>
        <dbReference type="ARBA" id="ARBA00004514"/>
    </source>
</evidence>
<protein>
    <recommendedName>
        <fullName evidence="5">FIIND domain-containing protein</fullName>
    </recommendedName>
</protein>
<dbReference type="PROSITE" id="PS51830">
    <property type="entry name" value="FIIND"/>
    <property type="match status" value="1"/>
</dbReference>
<evidence type="ECO:0000313" key="7">
    <source>
        <dbReference type="Proteomes" id="UP000823561"/>
    </source>
</evidence>
<comment type="caution">
    <text evidence="6">The sequence shown here is derived from an EMBL/GenBank/DDBJ whole genome shotgun (WGS) entry which is preliminary data.</text>
</comment>
<dbReference type="Pfam" id="PF23679">
    <property type="entry name" value="UPA-FIIND"/>
    <property type="match status" value="1"/>
</dbReference>
<dbReference type="EMBL" id="JADWDJ010000007">
    <property type="protein sequence ID" value="KAG5278025.1"/>
    <property type="molecule type" value="Genomic_DNA"/>
</dbReference>
<feature type="domain" description="FIIND" evidence="5">
    <location>
        <begin position="1"/>
        <end position="255"/>
    </location>
</feature>
<evidence type="ECO:0000313" key="6">
    <source>
        <dbReference type="EMBL" id="KAG5278025.1"/>
    </source>
</evidence>
<keyword evidence="7" id="KW-1185">Reference proteome</keyword>